<feature type="transmembrane region" description="Helical" evidence="1">
    <location>
        <begin position="78"/>
        <end position="95"/>
    </location>
</feature>
<gene>
    <name evidence="2" type="ORF">RC74_08960</name>
</gene>
<keyword evidence="3" id="KW-1185">Reference proteome</keyword>
<dbReference type="AlphaFoldDB" id="A0A126V0H3"/>
<evidence type="ECO:0008006" key="4">
    <source>
        <dbReference type="Google" id="ProtNLM"/>
    </source>
</evidence>
<organism evidence="2 3">
    <name type="scientific">Falsihalocynthiibacter arcticus</name>
    <dbReference type="NCBI Taxonomy" id="1579316"/>
    <lineage>
        <taxon>Bacteria</taxon>
        <taxon>Pseudomonadati</taxon>
        <taxon>Pseudomonadota</taxon>
        <taxon>Alphaproteobacteria</taxon>
        <taxon>Rhodobacterales</taxon>
        <taxon>Roseobacteraceae</taxon>
        <taxon>Falsihalocynthiibacter</taxon>
    </lineage>
</organism>
<keyword evidence="1" id="KW-0472">Membrane</keyword>
<evidence type="ECO:0000313" key="3">
    <source>
        <dbReference type="Proteomes" id="UP000070371"/>
    </source>
</evidence>
<dbReference type="PANTHER" id="PTHR31881">
    <property type="match status" value="1"/>
</dbReference>
<dbReference type="STRING" id="1579316.RC74_08960"/>
<evidence type="ECO:0000313" key="2">
    <source>
        <dbReference type="EMBL" id="AML51366.1"/>
    </source>
</evidence>
<dbReference type="Proteomes" id="UP000070371">
    <property type="component" value="Chromosome"/>
</dbReference>
<accession>A0A126V0H3</accession>
<dbReference type="OrthoDB" id="9806874at2"/>
<feature type="transmembrane region" description="Helical" evidence="1">
    <location>
        <begin position="12"/>
        <end position="32"/>
    </location>
</feature>
<reference evidence="2 3" key="1">
    <citation type="submission" date="2016-02" db="EMBL/GenBank/DDBJ databases">
        <title>Complete genome sequence of Halocynthiibacter arcticus PAMC 20958t from arctic marine sediment.</title>
        <authorList>
            <person name="Lee Y.M."/>
            <person name="Baek K."/>
            <person name="Lee H.K."/>
            <person name="Shin S.C."/>
        </authorList>
    </citation>
    <scope>NUCLEOTIDE SEQUENCE [LARGE SCALE GENOMIC DNA]</scope>
    <source>
        <strain evidence="2">PAMC 20958</strain>
    </source>
</reference>
<name>A0A126V0H3_9RHOB</name>
<dbReference type="Pfam" id="PF04654">
    <property type="entry name" value="DUF599"/>
    <property type="match status" value="1"/>
</dbReference>
<dbReference type="PANTHER" id="PTHR31881:SF6">
    <property type="entry name" value="OS09G0494600 PROTEIN"/>
    <property type="match status" value="1"/>
</dbReference>
<feature type="transmembrane region" description="Helical" evidence="1">
    <location>
        <begin position="116"/>
        <end position="138"/>
    </location>
</feature>
<proteinExistence type="predicted"/>
<dbReference type="InterPro" id="IPR006747">
    <property type="entry name" value="DUF599"/>
</dbReference>
<protein>
    <recommendedName>
        <fullName evidence="4">DUF599 domain-containing protein</fullName>
    </recommendedName>
</protein>
<feature type="transmembrane region" description="Helical" evidence="1">
    <location>
        <begin position="187"/>
        <end position="215"/>
    </location>
</feature>
<keyword evidence="1" id="KW-1133">Transmembrane helix</keyword>
<sequence>MELLARFTYFDVIDAVAVAFLLLSWTFLGWRIENPTPKNPSTSSLMANYRREWMVQYVTRQPRIFDATILATLRTGTTFFASACMISIGGGLALIGNQEHLRGLASDFSIESAPAIVWEIKILLVLVMLASAFLNFVWSHRLFGYAAVVMAAAPNEIEDPMALIRAKQSGEINITAARSYNRGLRTVYYALACLAWMLGAWPLIISTIVTSLVLWRREFASHSRAVLLEGKIP</sequence>
<keyword evidence="1" id="KW-0812">Transmembrane</keyword>
<dbReference type="EMBL" id="CP014327">
    <property type="protein sequence ID" value="AML51366.1"/>
    <property type="molecule type" value="Genomic_DNA"/>
</dbReference>
<dbReference type="KEGG" id="hat:RC74_08960"/>
<dbReference type="RefSeq" id="WP_039001957.1">
    <property type="nucleotide sequence ID" value="NZ_CP014327.1"/>
</dbReference>
<evidence type="ECO:0000256" key="1">
    <source>
        <dbReference type="SAM" id="Phobius"/>
    </source>
</evidence>